<organism evidence="2 3">
    <name type="scientific">Lentibacillus kapialis</name>
    <dbReference type="NCBI Taxonomy" id="340214"/>
    <lineage>
        <taxon>Bacteria</taxon>
        <taxon>Bacillati</taxon>
        <taxon>Bacillota</taxon>
        <taxon>Bacilli</taxon>
        <taxon>Bacillales</taxon>
        <taxon>Bacillaceae</taxon>
        <taxon>Lentibacillus</taxon>
    </lineage>
</organism>
<dbReference type="GO" id="GO:0006313">
    <property type="term" value="P:DNA transposition"/>
    <property type="evidence" value="ECO:0007669"/>
    <property type="project" value="InterPro"/>
</dbReference>
<dbReference type="AlphaFoldDB" id="A0A917Q2B2"/>
<dbReference type="Proteomes" id="UP000658382">
    <property type="component" value="Unassembled WGS sequence"/>
</dbReference>
<protein>
    <recommendedName>
        <fullName evidence="1">Transposase IS116/IS110/IS902 C-terminal domain-containing protein</fullName>
    </recommendedName>
</protein>
<dbReference type="GO" id="GO:0004803">
    <property type="term" value="F:transposase activity"/>
    <property type="evidence" value="ECO:0007669"/>
    <property type="project" value="InterPro"/>
</dbReference>
<comment type="caution">
    <text evidence="2">The sequence shown here is derived from an EMBL/GenBank/DDBJ whole genome shotgun (WGS) entry which is preliminary data.</text>
</comment>
<reference evidence="2" key="1">
    <citation type="journal article" date="2014" name="Int. J. Syst. Evol. Microbiol.">
        <title>Complete genome sequence of Corynebacterium casei LMG S-19264T (=DSM 44701T), isolated from a smear-ripened cheese.</title>
        <authorList>
            <consortium name="US DOE Joint Genome Institute (JGI-PGF)"/>
            <person name="Walter F."/>
            <person name="Albersmeier A."/>
            <person name="Kalinowski J."/>
            <person name="Ruckert C."/>
        </authorList>
    </citation>
    <scope>NUCLEOTIDE SEQUENCE</scope>
    <source>
        <strain evidence="2">JCM 12580</strain>
    </source>
</reference>
<dbReference type="GO" id="GO:0003677">
    <property type="term" value="F:DNA binding"/>
    <property type="evidence" value="ECO:0007669"/>
    <property type="project" value="InterPro"/>
</dbReference>
<gene>
    <name evidence="2" type="ORF">GCM10007063_33320</name>
</gene>
<name>A0A917Q2B2_9BACI</name>
<sequence length="82" mass="9033">MIKSIPGIGDKLTATIISEIWGINQFERPKQLAAYAELDPSVFESGKYKASINRITKKGSSRLCQALYSAVQCGLAKKETRN</sequence>
<accession>A0A917Q2B2</accession>
<dbReference type="PANTHER" id="PTHR33055">
    <property type="entry name" value="TRANSPOSASE FOR INSERTION SEQUENCE ELEMENT IS1111A"/>
    <property type="match status" value="1"/>
</dbReference>
<dbReference type="Pfam" id="PF02371">
    <property type="entry name" value="Transposase_20"/>
    <property type="match status" value="1"/>
</dbReference>
<feature type="domain" description="Transposase IS116/IS110/IS902 C-terminal" evidence="1">
    <location>
        <begin position="2"/>
        <end position="77"/>
    </location>
</feature>
<dbReference type="EMBL" id="BMNQ01000082">
    <property type="protein sequence ID" value="GGK08266.1"/>
    <property type="molecule type" value="Genomic_DNA"/>
</dbReference>
<keyword evidence="3" id="KW-1185">Reference proteome</keyword>
<dbReference type="InterPro" id="IPR003346">
    <property type="entry name" value="Transposase_20"/>
</dbReference>
<reference evidence="2" key="2">
    <citation type="submission" date="2020-09" db="EMBL/GenBank/DDBJ databases">
        <authorList>
            <person name="Sun Q."/>
            <person name="Ohkuma M."/>
        </authorList>
    </citation>
    <scope>NUCLEOTIDE SEQUENCE</scope>
    <source>
        <strain evidence="2">JCM 12580</strain>
    </source>
</reference>
<evidence type="ECO:0000313" key="2">
    <source>
        <dbReference type="EMBL" id="GGK08266.1"/>
    </source>
</evidence>
<evidence type="ECO:0000313" key="3">
    <source>
        <dbReference type="Proteomes" id="UP000658382"/>
    </source>
</evidence>
<proteinExistence type="predicted"/>
<dbReference type="PANTHER" id="PTHR33055:SF15">
    <property type="entry name" value="TRANSPOSASE-RELATED"/>
    <property type="match status" value="1"/>
</dbReference>
<evidence type="ECO:0000259" key="1">
    <source>
        <dbReference type="Pfam" id="PF02371"/>
    </source>
</evidence>
<dbReference type="InterPro" id="IPR047650">
    <property type="entry name" value="Transpos_IS110"/>
</dbReference>